<proteinExistence type="inferred from homology"/>
<reference evidence="3 4" key="1">
    <citation type="submission" date="2016-08" db="EMBL/GenBank/DDBJ databases">
        <title>A Parts List for Fungal Cellulosomes Revealed by Comparative Genomics.</title>
        <authorList>
            <consortium name="DOE Joint Genome Institute"/>
            <person name="Haitjema C.H."/>
            <person name="Gilmore S.P."/>
            <person name="Henske J.K."/>
            <person name="Solomon K.V."/>
            <person name="De Groot R."/>
            <person name="Kuo A."/>
            <person name="Mondo S.J."/>
            <person name="Salamov A.A."/>
            <person name="Labutti K."/>
            <person name="Zhao Z."/>
            <person name="Chiniquy J."/>
            <person name="Barry K."/>
            <person name="Brewer H.M."/>
            <person name="Purvine S.O."/>
            <person name="Wright A.T."/>
            <person name="Boxma B."/>
            <person name="Van Alen T."/>
            <person name="Hackstein J.H."/>
            <person name="Baker S.E."/>
            <person name="Grigoriev I.V."/>
            <person name="O'Malley M.A."/>
        </authorList>
    </citation>
    <scope>NUCLEOTIDE SEQUENCE [LARGE SCALE GENOMIC DNA]</scope>
    <source>
        <strain evidence="3 4">G1</strain>
    </source>
</reference>
<comment type="similarity">
    <text evidence="1">Belongs to the PPP4R2 family.</text>
</comment>
<dbReference type="InterPro" id="IPR015267">
    <property type="entry name" value="PPP4R2"/>
</dbReference>
<dbReference type="PANTHER" id="PTHR16487:SF0">
    <property type="entry name" value="PROTEIN PHOSPHATASE 4 REGULATORY SUBUNIT 2-RELATED"/>
    <property type="match status" value="1"/>
</dbReference>
<comment type="caution">
    <text evidence="3">The sequence shown here is derived from an EMBL/GenBank/DDBJ whole genome shotgun (WGS) entry which is preliminary data.</text>
</comment>
<evidence type="ECO:0000313" key="4">
    <source>
        <dbReference type="Proteomes" id="UP000193920"/>
    </source>
</evidence>
<feature type="region of interest" description="Disordered" evidence="2">
    <location>
        <begin position="167"/>
        <end position="236"/>
    </location>
</feature>
<gene>
    <name evidence="3" type="ORF">LY90DRAFT_706869</name>
</gene>
<dbReference type="Pfam" id="PF09184">
    <property type="entry name" value="PPP4R2"/>
    <property type="match status" value="1"/>
</dbReference>
<evidence type="ECO:0008006" key="5">
    <source>
        <dbReference type="Google" id="ProtNLM"/>
    </source>
</evidence>
<dbReference type="OrthoDB" id="341898at2759"/>
<dbReference type="GO" id="GO:0030289">
    <property type="term" value="C:protein phosphatase 4 complex"/>
    <property type="evidence" value="ECO:0007669"/>
    <property type="project" value="InterPro"/>
</dbReference>
<organism evidence="3 4">
    <name type="scientific">Neocallimastix californiae</name>
    <dbReference type="NCBI Taxonomy" id="1754190"/>
    <lineage>
        <taxon>Eukaryota</taxon>
        <taxon>Fungi</taxon>
        <taxon>Fungi incertae sedis</taxon>
        <taxon>Chytridiomycota</taxon>
        <taxon>Chytridiomycota incertae sedis</taxon>
        <taxon>Neocallimastigomycetes</taxon>
        <taxon>Neocallimastigales</taxon>
        <taxon>Neocallimastigaceae</taxon>
        <taxon>Neocallimastix</taxon>
    </lineage>
</organism>
<evidence type="ECO:0000256" key="1">
    <source>
        <dbReference type="ARBA" id="ARBA00009207"/>
    </source>
</evidence>
<feature type="compositionally biased region" description="Basic and acidic residues" evidence="2">
    <location>
        <begin position="181"/>
        <end position="197"/>
    </location>
</feature>
<dbReference type="GO" id="GO:0005634">
    <property type="term" value="C:nucleus"/>
    <property type="evidence" value="ECO:0007669"/>
    <property type="project" value="TreeGrafter"/>
</dbReference>
<sequence>MTEEIILEINLKEWDPTYDNYLLKTANTAEVVCNWNLLRELIRIKIKQLCEQKMADNQSNQIINGESIEEFQMRIWAILDSFDEPPFTIQRLCELTTISHEQHKTVWKYLRAIEKVLLVTSCITSNGMEKNLSMDMMTHFESNIKSKNLIDPLKVKIENPDLDTIFANTKAPSSIPNNNSEENKDTKMKLENSDDNNKQNNKMEINENESNNELNRNKSNENENNSTNSSDMDISQ</sequence>
<evidence type="ECO:0000313" key="3">
    <source>
        <dbReference type="EMBL" id="ORY23378.1"/>
    </source>
</evidence>
<dbReference type="PANTHER" id="PTHR16487">
    <property type="entry name" value="PPP4R2-RELATED PROTEIN"/>
    <property type="match status" value="1"/>
</dbReference>
<dbReference type="Proteomes" id="UP000193920">
    <property type="component" value="Unassembled WGS sequence"/>
</dbReference>
<dbReference type="STRING" id="1754190.A0A1Y2ALC5"/>
<accession>A0A1Y2ALC5</accession>
<dbReference type="AlphaFoldDB" id="A0A1Y2ALC5"/>
<protein>
    <recommendedName>
        <fullName evidence="5">PPP4R2-domain-containing protein</fullName>
    </recommendedName>
</protein>
<dbReference type="GO" id="GO:0005737">
    <property type="term" value="C:cytoplasm"/>
    <property type="evidence" value="ECO:0007669"/>
    <property type="project" value="TreeGrafter"/>
</dbReference>
<name>A0A1Y2ALC5_9FUNG</name>
<feature type="compositionally biased region" description="Low complexity" evidence="2">
    <location>
        <begin position="200"/>
        <end position="214"/>
    </location>
</feature>
<keyword evidence="4" id="KW-1185">Reference proteome</keyword>
<dbReference type="GO" id="GO:0019888">
    <property type="term" value="F:protein phosphatase regulator activity"/>
    <property type="evidence" value="ECO:0007669"/>
    <property type="project" value="InterPro"/>
</dbReference>
<evidence type="ECO:0000256" key="2">
    <source>
        <dbReference type="SAM" id="MobiDB-lite"/>
    </source>
</evidence>
<dbReference type="EMBL" id="MCOG01000234">
    <property type="protein sequence ID" value="ORY23378.1"/>
    <property type="molecule type" value="Genomic_DNA"/>
</dbReference>